<dbReference type="EMBL" id="KN042430">
    <property type="protein sequence ID" value="KFH62903.1"/>
    <property type="molecule type" value="Genomic_DNA"/>
</dbReference>
<organism evidence="2 3">
    <name type="scientific">Podila verticillata NRRL 6337</name>
    <dbReference type="NCBI Taxonomy" id="1069443"/>
    <lineage>
        <taxon>Eukaryota</taxon>
        <taxon>Fungi</taxon>
        <taxon>Fungi incertae sedis</taxon>
        <taxon>Mucoromycota</taxon>
        <taxon>Mortierellomycotina</taxon>
        <taxon>Mortierellomycetes</taxon>
        <taxon>Mortierellales</taxon>
        <taxon>Mortierellaceae</taxon>
        <taxon>Podila</taxon>
    </lineage>
</organism>
<proteinExistence type="predicted"/>
<accession>A0A086TLS6</accession>
<evidence type="ECO:0000256" key="1">
    <source>
        <dbReference type="SAM" id="MobiDB-lite"/>
    </source>
</evidence>
<keyword evidence="3" id="KW-1185">Reference proteome</keyword>
<feature type="region of interest" description="Disordered" evidence="1">
    <location>
        <begin position="120"/>
        <end position="144"/>
    </location>
</feature>
<sequence>MVLKSEYFAQNNDTTFPDTKGLSTSYNDINDGFEDLDVQMIEMDDDDNGDNFVKQTEKLQLQTVPNISSAMNTLASTGQITPQHQGGWIRGARVNGNLGSGGYQQRVPVMNTQRGTIIPSSVRGPSRVNDTGGGERDKDPTKAVSGGIRLRSIHYATSVQALDGSISMDPQARVDDEHRATVVLVEVIGTLCTPMVYSDFCWNFSVRDPTRQDYVDKHPLSPPPSMTAPLVSMTAARDGGQASVSCRLFDMGNTLNLEILEHGELVRAIGVVSSTTTTKATADETRLAIEGSTRCPPPKPE</sequence>
<evidence type="ECO:0000313" key="3">
    <source>
        <dbReference type="Proteomes" id="UP000243308"/>
    </source>
</evidence>
<gene>
    <name evidence="2" type="ORF">MVEG_11427</name>
</gene>
<dbReference type="AlphaFoldDB" id="A0A086TLS6"/>
<dbReference type="OrthoDB" id="2409609at2759"/>
<evidence type="ECO:0000313" key="2">
    <source>
        <dbReference type="EMBL" id="KFH62903.1"/>
    </source>
</evidence>
<reference evidence="2 3" key="1">
    <citation type="submission" date="2011-02" db="EMBL/GenBank/DDBJ databases">
        <title>The Genome Sequence of Mortierella verticillata NRRL 6337.</title>
        <authorList>
            <consortium name="The Broad Institute Genome Sequencing Platform"/>
            <person name="Russ C."/>
            <person name="Cuomo C."/>
            <person name="Burger G."/>
            <person name="Gray M.W."/>
            <person name="Holland P.W.H."/>
            <person name="King N."/>
            <person name="Lang F.B.F."/>
            <person name="Roger A.J."/>
            <person name="Ruiz-Trillo I."/>
            <person name="Young S.K."/>
            <person name="Zeng Q."/>
            <person name="Gargeya S."/>
            <person name="Alvarado L."/>
            <person name="Berlin A."/>
            <person name="Chapman S.B."/>
            <person name="Chen Z."/>
            <person name="Freedman E."/>
            <person name="Gellesch M."/>
            <person name="Goldberg J."/>
            <person name="Griggs A."/>
            <person name="Gujja S."/>
            <person name="Heilman E."/>
            <person name="Heiman D."/>
            <person name="Howarth C."/>
            <person name="Mehta T."/>
            <person name="Neiman D."/>
            <person name="Pearson M."/>
            <person name="Roberts A."/>
            <person name="Saif S."/>
            <person name="Shea T."/>
            <person name="Shenoy N."/>
            <person name="Sisk P."/>
            <person name="Stolte C."/>
            <person name="Sykes S."/>
            <person name="White J."/>
            <person name="Yandava C."/>
            <person name="Haas B."/>
            <person name="Nusbaum C."/>
            <person name="Birren B."/>
        </authorList>
    </citation>
    <scope>NUCLEOTIDE SEQUENCE [LARGE SCALE GENOMIC DNA]</scope>
    <source>
        <strain evidence="2 3">NRRL 6337</strain>
    </source>
</reference>
<name>A0A086TLS6_9FUNG</name>
<dbReference type="Proteomes" id="UP000243308">
    <property type="component" value="Unassembled WGS sequence"/>
</dbReference>
<protein>
    <submittedName>
        <fullName evidence="2">Uncharacterized protein</fullName>
    </submittedName>
</protein>